<comment type="caution">
    <text evidence="2">The sequence shown here is derived from an EMBL/GenBank/DDBJ whole genome shotgun (WGS) entry which is preliminary data.</text>
</comment>
<gene>
    <name evidence="2" type="ORF">FRC96_05695</name>
</gene>
<dbReference type="PROSITE" id="PS51257">
    <property type="entry name" value="PROKAR_LIPOPROTEIN"/>
    <property type="match status" value="1"/>
</dbReference>
<sequence length="103" mass="11473">MKTIALLTLICASAACVTQPVLSDEGSAIRLMTNAEPDCPEVGHVTTNNHWFREPNDVNVYLRNEAATNYDANVVLRDTLVLEDNLYSGTGRVFRCEDVEDER</sequence>
<accession>A0A5C6XJE3</accession>
<protein>
    <recommendedName>
        <fullName evidence="4">Lipoprotein</fullName>
    </recommendedName>
</protein>
<dbReference type="EMBL" id="VOSL01000025">
    <property type="protein sequence ID" value="TXD39764.1"/>
    <property type="molecule type" value="Genomic_DNA"/>
</dbReference>
<feature type="signal peptide" evidence="1">
    <location>
        <begin position="1"/>
        <end position="23"/>
    </location>
</feature>
<evidence type="ECO:0000313" key="2">
    <source>
        <dbReference type="EMBL" id="TXD39764.1"/>
    </source>
</evidence>
<proteinExistence type="predicted"/>
<evidence type="ECO:0000256" key="1">
    <source>
        <dbReference type="SAM" id="SignalP"/>
    </source>
</evidence>
<organism evidence="2 3">
    <name type="scientific">Lujinxingia vulgaris</name>
    <dbReference type="NCBI Taxonomy" id="2600176"/>
    <lineage>
        <taxon>Bacteria</taxon>
        <taxon>Deltaproteobacteria</taxon>
        <taxon>Bradymonadales</taxon>
        <taxon>Lujinxingiaceae</taxon>
        <taxon>Lujinxingia</taxon>
    </lineage>
</organism>
<evidence type="ECO:0000313" key="3">
    <source>
        <dbReference type="Proteomes" id="UP000321046"/>
    </source>
</evidence>
<evidence type="ECO:0008006" key="4">
    <source>
        <dbReference type="Google" id="ProtNLM"/>
    </source>
</evidence>
<keyword evidence="1" id="KW-0732">Signal</keyword>
<feature type="chain" id="PRO_5022707048" description="Lipoprotein" evidence="1">
    <location>
        <begin position="24"/>
        <end position="103"/>
    </location>
</feature>
<dbReference type="RefSeq" id="WP_146973543.1">
    <property type="nucleotide sequence ID" value="NZ_VOSL01000025.1"/>
</dbReference>
<dbReference type="Proteomes" id="UP000321046">
    <property type="component" value="Unassembled WGS sequence"/>
</dbReference>
<dbReference type="AlphaFoldDB" id="A0A5C6XJE3"/>
<reference evidence="2 3" key="1">
    <citation type="submission" date="2019-08" db="EMBL/GenBank/DDBJ databases">
        <title>Bradymonadales sp. TMQ2.</title>
        <authorList>
            <person name="Liang Q."/>
        </authorList>
    </citation>
    <scope>NUCLEOTIDE SEQUENCE [LARGE SCALE GENOMIC DNA]</scope>
    <source>
        <strain evidence="2 3">TMQ2</strain>
    </source>
</reference>
<name>A0A5C6XJE3_9DELT</name>